<dbReference type="OrthoDB" id="9804819at2"/>
<keyword evidence="3" id="KW-1003">Cell membrane</keyword>
<dbReference type="InterPro" id="IPR003593">
    <property type="entry name" value="AAA+_ATPase"/>
</dbReference>
<dbReference type="InterPro" id="IPR017871">
    <property type="entry name" value="ABC_transporter-like_CS"/>
</dbReference>
<dbReference type="NCBIfam" id="TIGR01188">
    <property type="entry name" value="drrA"/>
    <property type="match status" value="1"/>
</dbReference>
<dbReference type="RefSeq" id="WP_111211655.1">
    <property type="nucleotide sequence ID" value="NZ_POTY01000001.1"/>
</dbReference>
<dbReference type="FunFam" id="3.40.50.300:FF:000589">
    <property type="entry name" value="ABC transporter, ATP-binding subunit"/>
    <property type="match status" value="1"/>
</dbReference>
<organism evidence="11 12">
    <name type="scientific">Micromonospora craterilacus</name>
    <dbReference type="NCBI Taxonomy" id="1655439"/>
    <lineage>
        <taxon>Bacteria</taxon>
        <taxon>Bacillati</taxon>
        <taxon>Actinomycetota</taxon>
        <taxon>Actinomycetes</taxon>
        <taxon>Micromonosporales</taxon>
        <taxon>Micromonosporaceae</taxon>
        <taxon>Micromonospora</taxon>
    </lineage>
</organism>
<evidence type="ECO:0000256" key="4">
    <source>
        <dbReference type="ARBA" id="ARBA00022741"/>
    </source>
</evidence>
<keyword evidence="8" id="KW-0046">Antibiotic resistance</keyword>
<feature type="domain" description="ABC transporter" evidence="10">
    <location>
        <begin position="9"/>
        <end position="239"/>
    </location>
</feature>
<dbReference type="InterPro" id="IPR005894">
    <property type="entry name" value="DrrA"/>
</dbReference>
<dbReference type="InterPro" id="IPR027417">
    <property type="entry name" value="P-loop_NTPase"/>
</dbReference>
<dbReference type="GO" id="GO:0016887">
    <property type="term" value="F:ATP hydrolysis activity"/>
    <property type="evidence" value="ECO:0007669"/>
    <property type="project" value="InterPro"/>
</dbReference>
<keyword evidence="4" id="KW-0547">Nucleotide-binding</keyword>
<dbReference type="PROSITE" id="PS00211">
    <property type="entry name" value="ABC_TRANSPORTER_1"/>
    <property type="match status" value="1"/>
</dbReference>
<protein>
    <submittedName>
        <fullName evidence="11">Daunorubicin/doxorubicin resistance ABC transporter ATP-binding protein DrrA</fullName>
    </submittedName>
</protein>
<sequence length="330" mass="34985">MTTNPALAIETHELVKVYGETRAVDGLDLAVRTGTIHGVLGPNGAGKTTAIKMLTTLLRPTSGTATVLGHDVVREASAVRRRIGLTGQTMALDEDMTGLQNLILAGRLQGLRHGPARARGEQLLAAFDLTEVGNRLVKTYSGGQRRRIDVAASMVVTPELLFLDEPTTGLDPRSRSEVWQMIRDLVRDGGTVLLTTQYLDEADHLADELTLIDQGRLVARGTPPELKASRAEGVLEVQLVDPARRAEAGALLAGAIGASVEPDSDSNPSRLSVKIADADRAARALGELARAGIGVEDFSLGKPSLDTVFLALTGHSTLDGTREEEAEVPA</sequence>
<dbReference type="GO" id="GO:0005524">
    <property type="term" value="F:ATP binding"/>
    <property type="evidence" value="ECO:0007669"/>
    <property type="project" value="UniProtKB-KW"/>
</dbReference>
<dbReference type="PANTHER" id="PTHR42711">
    <property type="entry name" value="ABC TRANSPORTER ATP-BINDING PROTEIN"/>
    <property type="match status" value="1"/>
</dbReference>
<reference evidence="11 12" key="1">
    <citation type="submission" date="2018-01" db="EMBL/GenBank/DDBJ databases">
        <title>Draft genome sequence of Jishengella sp. NA12.</title>
        <authorList>
            <person name="Sahin N."/>
            <person name="Ay H."/>
            <person name="Saygin H."/>
        </authorList>
    </citation>
    <scope>NUCLEOTIDE SEQUENCE [LARGE SCALE GENOMIC DNA]</scope>
    <source>
        <strain evidence="11 12">NA12</strain>
    </source>
</reference>
<evidence type="ECO:0000256" key="2">
    <source>
        <dbReference type="ARBA" id="ARBA00022448"/>
    </source>
</evidence>
<name>A0A2W2F4J0_9ACTN</name>
<dbReference type="InterPro" id="IPR003439">
    <property type="entry name" value="ABC_transporter-like_ATP-bd"/>
</dbReference>
<accession>A0A2W2F4J0</accession>
<keyword evidence="7" id="KW-0472">Membrane</keyword>
<dbReference type="Pfam" id="PF00005">
    <property type="entry name" value="ABC_tran"/>
    <property type="match status" value="1"/>
</dbReference>
<dbReference type="PROSITE" id="PS50893">
    <property type="entry name" value="ABC_TRANSPORTER_2"/>
    <property type="match status" value="1"/>
</dbReference>
<evidence type="ECO:0000256" key="6">
    <source>
        <dbReference type="ARBA" id="ARBA00022967"/>
    </source>
</evidence>
<dbReference type="Proteomes" id="UP000248924">
    <property type="component" value="Unassembled WGS sequence"/>
</dbReference>
<evidence type="ECO:0000256" key="8">
    <source>
        <dbReference type="ARBA" id="ARBA00023251"/>
    </source>
</evidence>
<dbReference type="GO" id="GO:0046677">
    <property type="term" value="P:response to antibiotic"/>
    <property type="evidence" value="ECO:0007669"/>
    <property type="project" value="UniProtKB-KW"/>
</dbReference>
<dbReference type="InterPro" id="IPR050763">
    <property type="entry name" value="ABC_transporter_ATP-binding"/>
</dbReference>
<evidence type="ECO:0000259" key="10">
    <source>
        <dbReference type="PROSITE" id="PS50893"/>
    </source>
</evidence>
<evidence type="ECO:0000256" key="7">
    <source>
        <dbReference type="ARBA" id="ARBA00023136"/>
    </source>
</evidence>
<comment type="similarity">
    <text evidence="9">Belongs to the ABC transporter superfamily. Drug exporter-1 (DrugE1) (TC 3.A.1.105) family.</text>
</comment>
<keyword evidence="2" id="KW-0813">Transport</keyword>
<evidence type="ECO:0000256" key="3">
    <source>
        <dbReference type="ARBA" id="ARBA00022475"/>
    </source>
</evidence>
<evidence type="ECO:0000256" key="1">
    <source>
        <dbReference type="ARBA" id="ARBA00004413"/>
    </source>
</evidence>
<gene>
    <name evidence="11" type="ORF">C1I95_00135</name>
</gene>
<dbReference type="GO" id="GO:1900753">
    <property type="term" value="P:doxorubicin transport"/>
    <property type="evidence" value="ECO:0007669"/>
    <property type="project" value="InterPro"/>
</dbReference>
<dbReference type="Gene3D" id="3.40.50.300">
    <property type="entry name" value="P-loop containing nucleotide triphosphate hydrolases"/>
    <property type="match status" value="1"/>
</dbReference>
<dbReference type="EMBL" id="POTY01000001">
    <property type="protein sequence ID" value="PZG24369.1"/>
    <property type="molecule type" value="Genomic_DNA"/>
</dbReference>
<evidence type="ECO:0000256" key="9">
    <source>
        <dbReference type="ARBA" id="ARBA00049985"/>
    </source>
</evidence>
<dbReference type="GO" id="GO:0005886">
    <property type="term" value="C:plasma membrane"/>
    <property type="evidence" value="ECO:0007669"/>
    <property type="project" value="UniProtKB-SubCell"/>
</dbReference>
<dbReference type="GO" id="GO:0043215">
    <property type="term" value="P:daunorubicin transport"/>
    <property type="evidence" value="ECO:0007669"/>
    <property type="project" value="InterPro"/>
</dbReference>
<evidence type="ECO:0000313" key="11">
    <source>
        <dbReference type="EMBL" id="PZG24369.1"/>
    </source>
</evidence>
<keyword evidence="5 11" id="KW-0067">ATP-binding</keyword>
<dbReference type="SUPFAM" id="SSF52540">
    <property type="entry name" value="P-loop containing nucleoside triphosphate hydrolases"/>
    <property type="match status" value="1"/>
</dbReference>
<comment type="caution">
    <text evidence="11">The sequence shown here is derived from an EMBL/GenBank/DDBJ whole genome shotgun (WGS) entry which is preliminary data.</text>
</comment>
<evidence type="ECO:0000313" key="12">
    <source>
        <dbReference type="Proteomes" id="UP000248924"/>
    </source>
</evidence>
<keyword evidence="12" id="KW-1185">Reference proteome</keyword>
<keyword evidence="6" id="KW-1278">Translocase</keyword>
<dbReference type="AlphaFoldDB" id="A0A2W2F4J0"/>
<dbReference type="SMART" id="SM00382">
    <property type="entry name" value="AAA"/>
    <property type="match status" value="1"/>
</dbReference>
<proteinExistence type="inferred from homology"/>
<dbReference type="PANTHER" id="PTHR42711:SF19">
    <property type="entry name" value="DOXORUBICIN RESISTANCE ATP-BINDING PROTEIN DRRA"/>
    <property type="match status" value="1"/>
</dbReference>
<comment type="subcellular location">
    <subcellularLocation>
        <location evidence="1">Cell membrane</location>
        <topology evidence="1">Peripheral membrane protein</topology>
        <orientation evidence="1">Cytoplasmic side</orientation>
    </subcellularLocation>
</comment>
<evidence type="ECO:0000256" key="5">
    <source>
        <dbReference type="ARBA" id="ARBA00022840"/>
    </source>
</evidence>